<dbReference type="NCBIfam" id="TIGR00756">
    <property type="entry name" value="PPR"/>
    <property type="match status" value="2"/>
</dbReference>
<keyword evidence="1" id="KW-0677">Repeat</keyword>
<dbReference type="PROSITE" id="PS51375">
    <property type="entry name" value="PPR"/>
    <property type="match status" value="3"/>
</dbReference>
<feature type="non-terminal residue" evidence="4">
    <location>
        <position position="1"/>
    </location>
</feature>
<name>A0A7L2ASS5_9GRUI</name>
<dbReference type="InterPro" id="IPR033490">
    <property type="entry name" value="LRP130"/>
</dbReference>
<evidence type="ECO:0000256" key="2">
    <source>
        <dbReference type="PROSITE-ProRule" id="PRU00708"/>
    </source>
</evidence>
<dbReference type="EMBL" id="VXBZ01006755">
    <property type="protein sequence ID" value="NXP50165.1"/>
    <property type="molecule type" value="Genomic_DNA"/>
</dbReference>
<dbReference type="InterPro" id="IPR057027">
    <property type="entry name" value="TPR_mt"/>
</dbReference>
<evidence type="ECO:0000256" key="1">
    <source>
        <dbReference type="ARBA" id="ARBA00022737"/>
    </source>
</evidence>
<evidence type="ECO:0000259" key="3">
    <source>
        <dbReference type="Pfam" id="PF23276"/>
    </source>
</evidence>
<feature type="repeat" description="PPR" evidence="2">
    <location>
        <begin position="704"/>
        <end position="738"/>
    </location>
</feature>
<comment type="caution">
    <text evidence="4">The sequence shown here is derived from an EMBL/GenBank/DDBJ whole genome shotgun (WGS) entry which is preliminary data.</text>
</comment>
<protein>
    <submittedName>
        <fullName evidence="4">LPPRC protein</fullName>
    </submittedName>
</protein>
<dbReference type="GO" id="GO:0070129">
    <property type="term" value="P:regulation of mitochondrial translation"/>
    <property type="evidence" value="ECO:0007669"/>
    <property type="project" value="TreeGrafter"/>
</dbReference>
<dbReference type="Pfam" id="PF01535">
    <property type="entry name" value="PPR"/>
    <property type="match status" value="3"/>
</dbReference>
<dbReference type="GO" id="GO:0003730">
    <property type="term" value="F:mRNA 3'-UTR binding"/>
    <property type="evidence" value="ECO:0007669"/>
    <property type="project" value="TreeGrafter"/>
</dbReference>
<gene>
    <name evidence="4" type="primary">Lrpprc</name>
    <name evidence="4" type="ORF">HELFUL_R06994</name>
</gene>
<dbReference type="Pfam" id="PF13812">
    <property type="entry name" value="PPR_3"/>
    <property type="match status" value="1"/>
</dbReference>
<dbReference type="GO" id="GO:0005739">
    <property type="term" value="C:mitochondrion"/>
    <property type="evidence" value="ECO:0007669"/>
    <property type="project" value="TreeGrafter"/>
</dbReference>
<dbReference type="InterPro" id="IPR002885">
    <property type="entry name" value="PPR_rpt"/>
</dbReference>
<feature type="domain" description="Pentatricopeptide repeat-containing protein-mitochondrial" evidence="3">
    <location>
        <begin position="165"/>
        <end position="264"/>
    </location>
</feature>
<dbReference type="Proteomes" id="UP000590868">
    <property type="component" value="Unassembled WGS sequence"/>
</dbReference>
<accession>A0A7L2ASS5</accession>
<feature type="repeat" description="PPR" evidence="2">
    <location>
        <begin position="150"/>
        <end position="184"/>
    </location>
</feature>
<organism evidence="4 5">
    <name type="scientific">Heliornis fulica</name>
    <name type="common">sungrebe</name>
    <dbReference type="NCBI Taxonomy" id="54369"/>
    <lineage>
        <taxon>Eukaryota</taxon>
        <taxon>Metazoa</taxon>
        <taxon>Chordata</taxon>
        <taxon>Craniata</taxon>
        <taxon>Vertebrata</taxon>
        <taxon>Euteleostomi</taxon>
        <taxon>Archelosauria</taxon>
        <taxon>Archosauria</taxon>
        <taxon>Dinosauria</taxon>
        <taxon>Saurischia</taxon>
        <taxon>Theropoda</taxon>
        <taxon>Coelurosauria</taxon>
        <taxon>Aves</taxon>
        <taxon>Neognathae</taxon>
        <taxon>Neoaves</taxon>
        <taxon>Gruiformes</taxon>
        <taxon>Heliornithidae</taxon>
        <taxon>Heliornis</taxon>
    </lineage>
</organism>
<feature type="domain" description="Pentatricopeptide repeat-containing protein-mitochondrial" evidence="3">
    <location>
        <begin position="363"/>
        <end position="440"/>
    </location>
</feature>
<feature type="repeat" description="PPR" evidence="2">
    <location>
        <begin position="185"/>
        <end position="219"/>
    </location>
</feature>
<keyword evidence="5" id="KW-1185">Reference proteome</keyword>
<dbReference type="InterPro" id="IPR011990">
    <property type="entry name" value="TPR-like_helical_dom_sf"/>
</dbReference>
<sequence length="1342" mass="152630">SRNIIYQTRFLTVAPQQEGSLKEEPVPEIQNRPSWQFDWALNKLDNSVRKTGRIPKTLLLKIFHEMYKAGCPGSNQILLLLRSCGALLPEVLSPERTELAHMIWDKMKELGAVYDTSHYNALLKVYLQNEHKFSPTEFLARMEEANVQPNRVTYQRLIAAYCNEGDIEGASKILGFMKNKELPITEAVFSSLVKGHARSGDMKSAENILSVMRTAGIEPGPDTYLSLLNVYAEKGDADSIKQTLEEIEKTEGYLMDRVLLQVIFSLAKAGYPQYIEDIKQRIRFERELLPDAMNLCLTLVTHGFEDISFHILKSLSNLSRDNMDQGSFFLQHCVNRDMPMDKLKQFCSELKEAKMHSAPLPFILRCALETNKTALAIEVMKMMKEEGLPLRPHYSWPLLVGFQKEKNLKGVFEVLKLMHELGVELDAETYTDYVFKNFADSEAARAQLKENDCLFESIGLSVAEVRYEAAHGRLNNVFSLLSSANTPPIDIRQIRSSLIFGFKSSDDVHLWCKITELLCKDERYCLTPPGPTEAVGYFLYHLIDSMSDSEVQAKEERLRQYFHQLKKMNIVIPTTYYTGICRLLDSSQVPELTKDVRPLCHKRYVSPDNIPESAESDVTALEKKLEKRKAENQPVTDVLKQLIHALCEEENMQKALEVKAKYEPDMVVGGYAALINLCCRHDNVEEAMNLKEKVFPKNSPVALDTGKYVALLEVLGKHGRLEDAINILTEMKEKDVPISDRTVASFFRILNAAAMRGEVETVHRLHETIVNLGLAQTAALHSPLITVHIEKDDMPAALEALISCYKKYGKILQLHNIYCRLVEKGDADLLQKVSDFMSREYGDMMALYDLFFAFLQTGKYKEARKVIETPGLRAHSGRLQWFAKKCISSNEMETLEHLIELTQNLFECDRDEMYYYLLQLYEKNSDWRKAEAVWTKIQEENIVPREKTLILLAEILENNGQVVPFEVPKVRHEGTGSPSATNMQERKIRMLCRKNNAKEAYNTFLEMREKSTFQYHSYSTLIKALLVQNCLEEAIEVKRIAETHIKGFTLNSAASSLLIISQVRRDYLKDAMAVLKGMLDCGLLPSRSAVIALTQALAEKGDIKKLQALKTMLEDITKSVGVSASLIPNAIALAHTKTNDLDAAMEYIEPLLISGAQNPDQAVRNISFLLRKVSEEGLEPALEKFGAMAERLASQHGIYRPVTDLFLQYVTADRVDDARSLIQRYGALVEQRRTLGSFMARTASKPGQAKKIETLIELIPEHLDMETAYRYLLRCYELDGDVASVKAVYEKTKAKNIQLHELSLKSLATFLKKVGEPVPFTEPPETFKYYVEKWRKRRLASS</sequence>
<dbReference type="PANTHER" id="PTHR46669:SF1">
    <property type="entry name" value="LEUCINE-RICH PPR MOTIF-CONTAINING PROTEIN, MITOCHONDRIAL"/>
    <property type="match status" value="1"/>
</dbReference>
<evidence type="ECO:0000313" key="5">
    <source>
        <dbReference type="Proteomes" id="UP000590868"/>
    </source>
</evidence>
<feature type="non-terminal residue" evidence="4">
    <location>
        <position position="1342"/>
    </location>
</feature>
<dbReference type="Pfam" id="PF23276">
    <property type="entry name" value="TPR_24"/>
    <property type="match status" value="2"/>
</dbReference>
<proteinExistence type="predicted"/>
<evidence type="ECO:0000313" key="4">
    <source>
        <dbReference type="EMBL" id="NXP50165.1"/>
    </source>
</evidence>
<dbReference type="GO" id="GO:0005634">
    <property type="term" value="C:nucleus"/>
    <property type="evidence" value="ECO:0007669"/>
    <property type="project" value="TreeGrafter"/>
</dbReference>
<dbReference type="Gene3D" id="1.25.40.10">
    <property type="entry name" value="Tetratricopeptide repeat domain"/>
    <property type="match status" value="4"/>
</dbReference>
<dbReference type="OrthoDB" id="185373at2759"/>
<dbReference type="PANTHER" id="PTHR46669">
    <property type="entry name" value="LEUCINE-RICH PPR MOTIF-CONTAINING PROTEIN, MITOCHONDRIAL"/>
    <property type="match status" value="1"/>
</dbReference>
<reference evidence="4 5" key="1">
    <citation type="submission" date="2019-09" db="EMBL/GenBank/DDBJ databases">
        <title>Bird 10,000 Genomes (B10K) Project - Family phase.</title>
        <authorList>
            <person name="Zhang G."/>
        </authorList>
    </citation>
    <scope>NUCLEOTIDE SEQUENCE [LARGE SCALE GENOMIC DNA]</scope>
    <source>
        <strain evidence="4">B10K-DU-001-55</strain>
        <tissue evidence="4">Muscle</tissue>
    </source>
</reference>